<sequence>MMQTYFEEDTKLEDIFNPTAMNCLPGTFYVYQVTEDDVLLKMCNLFHQEIFGYTYEECLDKHPAFYLTSDYTKIIEHAIETIKETGVAKQVYANILTKAGKSIPFVFEGYKFQIGNDNYFAGMGLDITDLISVKEQLTLLGLEKEKITNTVLKKEKELLALTLSENQNNDILKGVSTKLEKIVKHNEGQALETEILQFSKTLSNQIKVKDNWNDFKELFINIHKDFFKNLKTLHPDLSPTEIRFCAYLKINMSAVNLCNVMNISKDGLKKKRYRLRHKLQLDRPENLNTYIRNI</sequence>
<dbReference type="InterPro" id="IPR035965">
    <property type="entry name" value="PAS-like_dom_sf"/>
</dbReference>
<dbReference type="SUPFAM" id="SSF46894">
    <property type="entry name" value="C-terminal effector domain of the bipartite response regulators"/>
    <property type="match status" value="1"/>
</dbReference>
<dbReference type="OrthoDB" id="9813903at2"/>
<reference evidence="1" key="1">
    <citation type="submission" date="2021-03" db="EMBL/GenBank/DDBJ databases">
        <title>Genomic Encyclopedia of Type Strains, Phase IV (KMG-IV): sequencing the most valuable type-strain genomes for metagenomic binning, comparative biology and taxonomic classification.</title>
        <authorList>
            <person name="Goeker M."/>
        </authorList>
    </citation>
    <scope>NUCLEOTIDE SEQUENCE</scope>
    <source>
        <strain evidence="1">DSM 15523</strain>
        <strain evidence="2 4">DSM 16476</strain>
    </source>
</reference>
<dbReference type="GO" id="GO:0006355">
    <property type="term" value="P:regulation of DNA-templated transcription"/>
    <property type="evidence" value="ECO:0007669"/>
    <property type="project" value="InterPro"/>
</dbReference>
<dbReference type="InterPro" id="IPR000014">
    <property type="entry name" value="PAS"/>
</dbReference>
<dbReference type="EMBL" id="JAUSUU010000004">
    <property type="protein sequence ID" value="MDQ0335117.1"/>
    <property type="molecule type" value="Genomic_DNA"/>
</dbReference>
<organism evidence="1 3">
    <name type="scientific">Formosa algae</name>
    <dbReference type="NCBI Taxonomy" id="225843"/>
    <lineage>
        <taxon>Bacteria</taxon>
        <taxon>Pseudomonadati</taxon>
        <taxon>Bacteroidota</taxon>
        <taxon>Flavobacteriia</taxon>
        <taxon>Flavobacteriales</taxon>
        <taxon>Flavobacteriaceae</taxon>
        <taxon>Formosa</taxon>
    </lineage>
</organism>
<protein>
    <submittedName>
        <fullName evidence="1">PAS domain S-box-containing protein</fullName>
    </submittedName>
</protein>
<dbReference type="Gene3D" id="3.30.450.20">
    <property type="entry name" value="PAS domain"/>
    <property type="match status" value="1"/>
</dbReference>
<proteinExistence type="predicted"/>
<evidence type="ECO:0000313" key="3">
    <source>
        <dbReference type="Proteomes" id="UP001138672"/>
    </source>
</evidence>
<evidence type="ECO:0000313" key="1">
    <source>
        <dbReference type="EMBL" id="MBP1838617.1"/>
    </source>
</evidence>
<dbReference type="InterPro" id="IPR016032">
    <property type="entry name" value="Sig_transdc_resp-reg_C-effctor"/>
</dbReference>
<dbReference type="AlphaFoldDB" id="A0A9X0YJW3"/>
<dbReference type="NCBIfam" id="TIGR00229">
    <property type="entry name" value="sensory_box"/>
    <property type="match status" value="1"/>
</dbReference>
<keyword evidence="4" id="KW-1185">Reference proteome</keyword>
<dbReference type="RefSeq" id="WP_057781526.1">
    <property type="nucleotide sequence ID" value="NZ_JAGGJQ010000001.1"/>
</dbReference>
<evidence type="ECO:0000313" key="2">
    <source>
        <dbReference type="EMBL" id="MDQ0335117.1"/>
    </source>
</evidence>
<comment type="caution">
    <text evidence="1">The sequence shown here is derived from an EMBL/GenBank/DDBJ whole genome shotgun (WGS) entry which is preliminary data.</text>
</comment>
<dbReference type="SUPFAM" id="SSF55785">
    <property type="entry name" value="PYP-like sensor domain (PAS domain)"/>
    <property type="match status" value="1"/>
</dbReference>
<accession>A0A9X0YJW3</accession>
<gene>
    <name evidence="1" type="ORF">J2Z56_000513</name>
    <name evidence="2" type="ORF">J2Z57_001563</name>
</gene>
<dbReference type="Proteomes" id="UP001231587">
    <property type="component" value="Unassembled WGS sequence"/>
</dbReference>
<evidence type="ECO:0000313" key="4">
    <source>
        <dbReference type="Proteomes" id="UP001231587"/>
    </source>
</evidence>
<name>A0A9X0YJW3_9FLAO</name>
<dbReference type="Proteomes" id="UP001138672">
    <property type="component" value="Unassembled WGS sequence"/>
</dbReference>
<dbReference type="EMBL" id="JAGGJQ010000001">
    <property type="protein sequence ID" value="MBP1838617.1"/>
    <property type="molecule type" value="Genomic_DNA"/>
</dbReference>
<dbReference type="GO" id="GO:0003677">
    <property type="term" value="F:DNA binding"/>
    <property type="evidence" value="ECO:0007669"/>
    <property type="project" value="InterPro"/>
</dbReference>